<dbReference type="AlphaFoldDB" id="A0AA49GQA2"/>
<proteinExistence type="predicted"/>
<protein>
    <submittedName>
        <fullName evidence="2">Uncharacterized protein</fullName>
    </submittedName>
</protein>
<feature type="compositionally biased region" description="Polar residues" evidence="1">
    <location>
        <begin position="335"/>
        <end position="368"/>
    </location>
</feature>
<feature type="region of interest" description="Disordered" evidence="1">
    <location>
        <begin position="53"/>
        <end position="81"/>
    </location>
</feature>
<reference evidence="2" key="1">
    <citation type="journal article" date="2023" name="Comput. Struct. Biotechnol. J.">
        <title>Discovery of a novel marine Bacteroidetes with a rich repertoire of carbohydrate-active enzymes.</title>
        <authorList>
            <person name="Chen B."/>
            <person name="Liu G."/>
            <person name="Chen Q."/>
            <person name="Wang H."/>
            <person name="Liu L."/>
            <person name="Tang K."/>
        </authorList>
    </citation>
    <scope>NUCLEOTIDE SEQUENCE</scope>
    <source>
        <strain evidence="2">TK19036</strain>
    </source>
</reference>
<dbReference type="EMBL" id="CP120682">
    <property type="protein sequence ID" value="WKN38977.1"/>
    <property type="molecule type" value="Genomic_DNA"/>
</dbReference>
<evidence type="ECO:0000313" key="2">
    <source>
        <dbReference type="EMBL" id="WKN38977.1"/>
    </source>
</evidence>
<name>A0AA49GQA2_9BACT</name>
<evidence type="ECO:0000256" key="1">
    <source>
        <dbReference type="SAM" id="MobiDB-lite"/>
    </source>
</evidence>
<accession>A0AA49GQA2</accession>
<organism evidence="2">
    <name type="scientific">Roseihalotalea indica</name>
    <dbReference type="NCBI Taxonomy" id="2867963"/>
    <lineage>
        <taxon>Bacteria</taxon>
        <taxon>Pseudomonadati</taxon>
        <taxon>Bacteroidota</taxon>
        <taxon>Cytophagia</taxon>
        <taxon>Cytophagales</taxon>
        <taxon>Catalimonadaceae</taxon>
        <taxon>Roseihalotalea</taxon>
    </lineage>
</organism>
<feature type="region of interest" description="Disordered" evidence="1">
    <location>
        <begin position="210"/>
        <end position="368"/>
    </location>
</feature>
<feature type="compositionally biased region" description="Acidic residues" evidence="1">
    <location>
        <begin position="311"/>
        <end position="321"/>
    </location>
</feature>
<sequence length="368" mass="40295">MKAFISLATGISLLYLVGCQKAGQDSSLSDNETSISGVDTTVIDSQPFASSDINQTSAVDTTATNEEAEEKKSTTAQTNTVAEEDTANSYIETEVVDVDTVAMNVAYDVSRRTIEQVDTIGATTTYEVERKVIKRRVYVDTVTETVSKEQQVNYEKGDYKVLSEEVQEDTVTKTYDNPTKEQIKAIRDSANNKLEDELETDVQDVKEAQMDSANTVEPNVNELSSQAKEESQSSNAVAPNENETQPANATSTEEENTSARNNTSNTEEDEPQTSNPATMEEVEPKTEPSNQATTEESENASAQNNEKITESEEVVPAEEAETNNQTTAEEDENTMGQPADTTQRNTPSYQPVQQDTVASDTTSENYNN</sequence>
<gene>
    <name evidence="2" type="ORF">K4G66_09710</name>
</gene>
<feature type="compositionally biased region" description="Polar residues" evidence="1">
    <location>
        <begin position="211"/>
        <end position="251"/>
    </location>
</feature>
<reference evidence="2" key="2">
    <citation type="journal article" date="2024" name="Antonie Van Leeuwenhoek">
        <title>Roseihalotalea indica gen. nov., sp. nov., a halophilic Bacteroidetes from mesopelagic Southwest Indian Ocean with higher carbohydrate metabolic potential.</title>
        <authorList>
            <person name="Chen B."/>
            <person name="Zhang M."/>
            <person name="Lin D."/>
            <person name="Ye J."/>
            <person name="Tang K."/>
        </authorList>
    </citation>
    <scope>NUCLEOTIDE SEQUENCE</scope>
    <source>
        <strain evidence="2">TK19036</strain>
    </source>
</reference>